<name>A0A8H4RI94_9HELO</name>
<dbReference type="GO" id="GO:0003676">
    <property type="term" value="F:nucleic acid binding"/>
    <property type="evidence" value="ECO:0007669"/>
    <property type="project" value="InterPro"/>
</dbReference>
<reference evidence="3 4" key="1">
    <citation type="submission" date="2020-03" db="EMBL/GenBank/DDBJ databases">
        <title>Draft Genome Sequence of Cudoniella acicularis.</title>
        <authorList>
            <person name="Buettner E."/>
            <person name="Kellner H."/>
        </authorList>
    </citation>
    <scope>NUCLEOTIDE SEQUENCE [LARGE SCALE GENOMIC DNA]</scope>
    <source>
        <strain evidence="3 4">DSM 108380</strain>
    </source>
</reference>
<feature type="compositionally biased region" description="Basic and acidic residues" evidence="1">
    <location>
        <begin position="35"/>
        <end position="45"/>
    </location>
</feature>
<comment type="caution">
    <text evidence="3">The sequence shown here is derived from an EMBL/GenBank/DDBJ whole genome shotgun (WGS) entry which is preliminary data.</text>
</comment>
<dbReference type="EMBL" id="JAAMPI010000706">
    <property type="protein sequence ID" value="KAF4629211.1"/>
    <property type="molecule type" value="Genomic_DNA"/>
</dbReference>
<dbReference type="InterPro" id="IPR038717">
    <property type="entry name" value="Tc1-like_DDE_dom"/>
</dbReference>
<evidence type="ECO:0000259" key="2">
    <source>
        <dbReference type="Pfam" id="PF13358"/>
    </source>
</evidence>
<protein>
    <recommendedName>
        <fullName evidence="2">Tc1-like transposase DDE domain-containing protein</fullName>
    </recommendedName>
</protein>
<accession>A0A8H4RI94</accession>
<dbReference type="Pfam" id="PF13358">
    <property type="entry name" value="DDE_3"/>
    <property type="match status" value="1"/>
</dbReference>
<evidence type="ECO:0000313" key="3">
    <source>
        <dbReference type="EMBL" id="KAF4629211.1"/>
    </source>
</evidence>
<evidence type="ECO:0000256" key="1">
    <source>
        <dbReference type="SAM" id="MobiDB-lite"/>
    </source>
</evidence>
<evidence type="ECO:0000313" key="4">
    <source>
        <dbReference type="Proteomes" id="UP000566819"/>
    </source>
</evidence>
<dbReference type="Gene3D" id="3.30.420.10">
    <property type="entry name" value="Ribonuclease H-like superfamily/Ribonuclease H"/>
    <property type="match status" value="1"/>
</dbReference>
<keyword evidence="4" id="KW-1185">Reference proteome</keyword>
<proteinExistence type="predicted"/>
<dbReference type="AlphaFoldDB" id="A0A8H4RI94"/>
<feature type="domain" description="Tc1-like transposase DDE" evidence="2">
    <location>
        <begin position="181"/>
        <end position="248"/>
    </location>
</feature>
<sequence>MAGKVQHMQGSSIASWDSRNGPRPANLTPHPPRMRRSDHSETTRDDRIRIQTALLFDIPHDLIRYKPDVTEGQIYYASRHRPTPQKALCHAGKVKLHTPQRQRLEQWLQASPSRKHVPWRYVPGHPALDLGVDFDFGEKAIKDGGDRLESSQHKYSKALSWMFHGPIIDGRKGPARFWESRIQNFFEEYEDDHYVFMQDNAQSHRSCETRINLRRHILTWIFPPWSPDLNLIEHVWNLMKNWMQEQYWEARYNPSNIPYERLRVIITKAWNAVPDSYIVALYDSWWRRCRAVIDARGGPTKY</sequence>
<dbReference type="Proteomes" id="UP000566819">
    <property type="component" value="Unassembled WGS sequence"/>
</dbReference>
<gene>
    <name evidence="3" type="ORF">G7Y89_g8943</name>
</gene>
<organism evidence="3 4">
    <name type="scientific">Cudoniella acicularis</name>
    <dbReference type="NCBI Taxonomy" id="354080"/>
    <lineage>
        <taxon>Eukaryota</taxon>
        <taxon>Fungi</taxon>
        <taxon>Dikarya</taxon>
        <taxon>Ascomycota</taxon>
        <taxon>Pezizomycotina</taxon>
        <taxon>Leotiomycetes</taxon>
        <taxon>Helotiales</taxon>
        <taxon>Tricladiaceae</taxon>
        <taxon>Cudoniella</taxon>
    </lineage>
</organism>
<feature type="compositionally biased region" description="Polar residues" evidence="1">
    <location>
        <begin position="8"/>
        <end position="18"/>
    </location>
</feature>
<dbReference type="OrthoDB" id="3559217at2759"/>
<feature type="region of interest" description="Disordered" evidence="1">
    <location>
        <begin position="1"/>
        <end position="45"/>
    </location>
</feature>
<dbReference type="InterPro" id="IPR036397">
    <property type="entry name" value="RNaseH_sf"/>
</dbReference>